<protein>
    <recommendedName>
        <fullName evidence="5">Peptidase</fullName>
    </recommendedName>
</protein>
<comment type="caution">
    <text evidence="3">The sequence shown here is derived from an EMBL/GenBank/DDBJ whole genome shotgun (WGS) entry which is preliminary data.</text>
</comment>
<evidence type="ECO:0008006" key="5">
    <source>
        <dbReference type="Google" id="ProtNLM"/>
    </source>
</evidence>
<proteinExistence type="predicted"/>
<dbReference type="InterPro" id="IPR032307">
    <property type="entry name" value="PepSY_TM-like_2"/>
</dbReference>
<evidence type="ECO:0000313" key="3">
    <source>
        <dbReference type="EMBL" id="MBB4641005.1"/>
    </source>
</evidence>
<dbReference type="PANTHER" id="PTHR40115:SF1">
    <property type="entry name" value="INNER MEMBRANE PROTEIN WITH PEPSY TM HELIX"/>
    <property type="match status" value="1"/>
</dbReference>
<feature type="transmembrane region" description="Helical" evidence="2">
    <location>
        <begin position="214"/>
        <end position="234"/>
    </location>
</feature>
<dbReference type="Pfam" id="PF16357">
    <property type="entry name" value="PepSY_TM_like_2"/>
    <property type="match status" value="1"/>
</dbReference>
<feature type="region of interest" description="Disordered" evidence="1">
    <location>
        <begin position="97"/>
        <end position="132"/>
    </location>
</feature>
<name>A0A840HSM9_9SPHN</name>
<dbReference type="AlphaFoldDB" id="A0A840HSM9"/>
<feature type="transmembrane region" description="Helical" evidence="2">
    <location>
        <begin position="184"/>
        <end position="208"/>
    </location>
</feature>
<keyword evidence="4" id="KW-1185">Reference proteome</keyword>
<reference evidence="3 4" key="1">
    <citation type="submission" date="2020-08" db="EMBL/GenBank/DDBJ databases">
        <title>Genomic Encyclopedia of Type Strains, Phase IV (KMG-IV): sequencing the most valuable type-strain genomes for metagenomic binning, comparative biology and taxonomic classification.</title>
        <authorList>
            <person name="Goeker M."/>
        </authorList>
    </citation>
    <scope>NUCLEOTIDE SEQUENCE [LARGE SCALE GENOMIC DNA]</scope>
    <source>
        <strain evidence="3 4">DSM 7465</strain>
    </source>
</reference>
<dbReference type="EMBL" id="JACHOV010000004">
    <property type="protein sequence ID" value="MBB4641005.1"/>
    <property type="molecule type" value="Genomic_DNA"/>
</dbReference>
<sequence length="238" mass="26402">MTTFRLNQSGLLFVPSTWQRTAFIRWLKKVHAWTGFWGAILFFMLGLSGVLLNHRSVMKIDTGDAAEVSAMDIAVDPARIPDQKALGQWASKQLGLSVKPRPPRQEGRPEGRDERREGREGSQHKSFMGRKQEEAEKWVQVFNQANGRVTVEYVPGSRSVSVRQDAHNLFGFIKNLHKGTGVGVGWILFLDTIAGALVAMSLTGFLLWTRMHGSRLLAGGIVIASLGLSIAAVWPHMI</sequence>
<keyword evidence="2" id="KW-0812">Transmembrane</keyword>
<feature type="transmembrane region" description="Helical" evidence="2">
    <location>
        <begin position="30"/>
        <end position="52"/>
    </location>
</feature>
<organism evidence="3 4">
    <name type="scientific">Rhizorhapis suberifaciens</name>
    <name type="common">corky root of lettuce</name>
    <dbReference type="NCBI Taxonomy" id="13656"/>
    <lineage>
        <taxon>Bacteria</taxon>
        <taxon>Pseudomonadati</taxon>
        <taxon>Pseudomonadota</taxon>
        <taxon>Alphaproteobacteria</taxon>
        <taxon>Sphingomonadales</taxon>
        <taxon>Sphingomonadaceae</taxon>
        <taxon>Rhizorhapis</taxon>
    </lineage>
</organism>
<evidence type="ECO:0000313" key="4">
    <source>
        <dbReference type="Proteomes" id="UP000575068"/>
    </source>
</evidence>
<evidence type="ECO:0000256" key="2">
    <source>
        <dbReference type="SAM" id="Phobius"/>
    </source>
</evidence>
<evidence type="ECO:0000256" key="1">
    <source>
        <dbReference type="SAM" id="MobiDB-lite"/>
    </source>
</evidence>
<dbReference type="Proteomes" id="UP000575068">
    <property type="component" value="Unassembled WGS sequence"/>
</dbReference>
<gene>
    <name evidence="3" type="ORF">HNQ99_001309</name>
</gene>
<keyword evidence="2" id="KW-1133">Transmembrane helix</keyword>
<dbReference type="PANTHER" id="PTHR40115">
    <property type="entry name" value="INNER MEMBRANE PROTEIN WITH PEPSY TM HELIX"/>
    <property type="match status" value="1"/>
</dbReference>
<keyword evidence="2" id="KW-0472">Membrane</keyword>
<accession>A0A840HSM9</accession>
<dbReference type="RefSeq" id="WP_184474827.1">
    <property type="nucleotide sequence ID" value="NZ_JACHOV010000004.1"/>
</dbReference>
<feature type="compositionally biased region" description="Basic and acidic residues" evidence="1">
    <location>
        <begin position="103"/>
        <end position="123"/>
    </location>
</feature>